<evidence type="ECO:0000256" key="4">
    <source>
        <dbReference type="ARBA" id="ARBA00023002"/>
    </source>
</evidence>
<dbReference type="OrthoDB" id="9805351at2"/>
<dbReference type="Gene3D" id="3.90.700.10">
    <property type="entry name" value="Succinate dehydrogenase/fumarate reductase flavoprotein, catalytic domain"/>
    <property type="match status" value="1"/>
</dbReference>
<dbReference type="Gene3D" id="3.50.50.60">
    <property type="entry name" value="FAD/NAD(P)-binding domain"/>
    <property type="match status" value="1"/>
</dbReference>
<evidence type="ECO:0000256" key="3">
    <source>
        <dbReference type="ARBA" id="ARBA00022827"/>
    </source>
</evidence>
<dbReference type="SUPFAM" id="SSF46977">
    <property type="entry name" value="Succinate dehydrogenase/fumarate reductase flavoprotein C-terminal domain"/>
    <property type="match status" value="1"/>
</dbReference>
<accession>A0A1M5GSL1</accession>
<feature type="domain" description="Fumarate reductase/succinate dehydrogenase flavoprotein-like C-terminal" evidence="7">
    <location>
        <begin position="495"/>
        <end position="606"/>
    </location>
</feature>
<keyword evidence="2" id="KW-0285">Flavoprotein</keyword>
<dbReference type="Proteomes" id="UP000186132">
    <property type="component" value="Unassembled WGS sequence"/>
</dbReference>
<dbReference type="InterPro" id="IPR027477">
    <property type="entry name" value="Succ_DH/fumarate_Rdtase_cat_sf"/>
</dbReference>
<name>A0A1M5GSL1_9ACTN</name>
<dbReference type="InterPro" id="IPR037099">
    <property type="entry name" value="Fum_R/Succ_DH_flav-like_C_sf"/>
</dbReference>
<gene>
    <name evidence="8" type="ORF">SAMN05443575_1281</name>
</gene>
<evidence type="ECO:0000256" key="1">
    <source>
        <dbReference type="ARBA" id="ARBA00001974"/>
    </source>
</evidence>
<dbReference type="PANTHER" id="PTHR11632:SF51">
    <property type="entry name" value="SUCCINATE DEHYDROGENASE [UBIQUINONE] FLAVOPROTEIN SUBUNIT, MITOCHONDRIAL"/>
    <property type="match status" value="1"/>
</dbReference>
<dbReference type="InterPro" id="IPR015939">
    <property type="entry name" value="Fum_Rdtase/Succ_DH_flav-like_C"/>
</dbReference>
<dbReference type="SUPFAM" id="SSF56425">
    <property type="entry name" value="Succinate dehydrogenase/fumarate reductase flavoprotein, catalytic domain"/>
    <property type="match status" value="1"/>
</dbReference>
<keyword evidence="9" id="KW-1185">Reference proteome</keyword>
<evidence type="ECO:0000256" key="2">
    <source>
        <dbReference type="ARBA" id="ARBA00022630"/>
    </source>
</evidence>
<dbReference type="STRING" id="1206085.SAMN05443575_1281"/>
<feature type="domain" description="FAD-dependent oxidoreductase 2 FAD-binding" evidence="6">
    <location>
        <begin position="14"/>
        <end position="439"/>
    </location>
</feature>
<dbReference type="InterPro" id="IPR030664">
    <property type="entry name" value="SdhA/FrdA/AprA"/>
</dbReference>
<keyword evidence="3" id="KW-0274">FAD</keyword>
<dbReference type="AlphaFoldDB" id="A0A1M5GSL1"/>
<dbReference type="Gene3D" id="1.20.58.100">
    <property type="entry name" value="Fumarate reductase/succinate dehydrogenase flavoprotein-like, C-terminal domain"/>
    <property type="match status" value="1"/>
</dbReference>
<dbReference type="FunFam" id="3.50.50.60:FF:000026">
    <property type="entry name" value="Succinate dehydrogenase flavoprotein subunit"/>
    <property type="match status" value="1"/>
</dbReference>
<dbReference type="EMBL" id="FQVU01000002">
    <property type="protein sequence ID" value="SHG06780.1"/>
    <property type="molecule type" value="Genomic_DNA"/>
</dbReference>
<evidence type="ECO:0000313" key="8">
    <source>
        <dbReference type="EMBL" id="SHG06780.1"/>
    </source>
</evidence>
<dbReference type="PRINTS" id="PR00368">
    <property type="entry name" value="FADPNR"/>
</dbReference>
<evidence type="ECO:0000256" key="5">
    <source>
        <dbReference type="PIRSR" id="PIRSR000171-1"/>
    </source>
</evidence>
<feature type="active site" description="Proton acceptor" evidence="5">
    <location>
        <position position="331"/>
    </location>
</feature>
<dbReference type="NCBIfam" id="NF005866">
    <property type="entry name" value="PRK07803.1"/>
    <property type="match status" value="1"/>
</dbReference>
<sequence>MSEVEAEIERHSYDVLVIGAGGAGLRAAIAAHEAGLRVAIICKSLFGKAHTVMAEGGCAAAMGNANGNDSWQVHFRDTMRGGKFLNNWRMAELHAKEAPDRVWELETYGALFDRTKDGRISQRNFGGHEYPRLAHVGDRTGLELIRTMQQKIVSLQQADARARGNTGADESRLRVFAECTITDLIQTHRGGPVAGAFGYYRETGNFVVFRAPAVVLATGGIGKVAKVTSNSWECTGDGMGLALRAGSTLLNMEFVQFHPTGMVWPPSVKGILVTEGVRGDGGVLKNSDGTRFTFDYVPDVFREQYADNEAEADRWYADPEHNKRTPDLLPRDEVARAINSEVKAGRGSPHGGVFLDIASRLPKDEILRRLPSMYHQFKELADVDITAEPMEVGPTCHYVMGGIEVEPDTGAASRVPGLFASGEVAGGMHGSNRLGGNSLSDLLVFGKRSGDGAAAYVATLKGVYPAITDAQIDACRRIALAPTDKQDGENAYELHEELQQIMNDLVGIIRRAGEVQDALERLEKLKERAQHIRITGGRRFNPGWHLALDLRNMLAVAECVARAALLREESRGGHTRDDFPAMSAEWRQQNLICALNEARTGVDVVAQPLAAMRPDLLALFTRSELAKYYTDAEIADVSEEGV</sequence>
<dbReference type="PANTHER" id="PTHR11632">
    <property type="entry name" value="SUCCINATE DEHYDROGENASE 2 FLAVOPROTEIN SUBUNIT"/>
    <property type="match status" value="1"/>
</dbReference>
<dbReference type="Pfam" id="PF00890">
    <property type="entry name" value="FAD_binding_2"/>
    <property type="match status" value="1"/>
</dbReference>
<dbReference type="SUPFAM" id="SSF51905">
    <property type="entry name" value="FAD/NAD(P)-binding domain"/>
    <property type="match status" value="1"/>
</dbReference>
<reference evidence="8 9" key="1">
    <citation type="submission" date="2016-11" db="EMBL/GenBank/DDBJ databases">
        <authorList>
            <person name="Jaros S."/>
            <person name="Januszkiewicz K."/>
            <person name="Wedrychowicz H."/>
        </authorList>
    </citation>
    <scope>NUCLEOTIDE SEQUENCE [LARGE SCALE GENOMIC DNA]</scope>
    <source>
        <strain evidence="8 9">DSM 45627</strain>
    </source>
</reference>
<comment type="cofactor">
    <cofactor evidence="1">
        <name>FAD</name>
        <dbReference type="ChEBI" id="CHEBI:57692"/>
    </cofactor>
</comment>
<evidence type="ECO:0000313" key="9">
    <source>
        <dbReference type="Proteomes" id="UP000186132"/>
    </source>
</evidence>
<dbReference type="Pfam" id="PF02910">
    <property type="entry name" value="Succ_DH_flav_C"/>
    <property type="match status" value="1"/>
</dbReference>
<dbReference type="GO" id="GO:0033765">
    <property type="term" value="F:steroid dehydrogenase activity, acting on the CH-CH group of donors"/>
    <property type="evidence" value="ECO:0007669"/>
    <property type="project" value="UniProtKB-ARBA"/>
</dbReference>
<dbReference type="PIRSF" id="PIRSF000171">
    <property type="entry name" value="SDHA_APRA_LASPO"/>
    <property type="match status" value="1"/>
</dbReference>
<dbReference type="InterPro" id="IPR036188">
    <property type="entry name" value="FAD/NAD-bd_sf"/>
</dbReference>
<evidence type="ECO:0000259" key="7">
    <source>
        <dbReference type="Pfam" id="PF02910"/>
    </source>
</evidence>
<keyword evidence="4" id="KW-0560">Oxidoreductase</keyword>
<dbReference type="RefSeq" id="WP_073387774.1">
    <property type="nucleotide sequence ID" value="NZ_FQVU01000002.1"/>
</dbReference>
<dbReference type="InterPro" id="IPR003953">
    <property type="entry name" value="FAD-dep_OxRdtase_2_FAD-bd"/>
</dbReference>
<organism evidence="8 9">
    <name type="scientific">Jatrophihabitans endophyticus</name>
    <dbReference type="NCBI Taxonomy" id="1206085"/>
    <lineage>
        <taxon>Bacteria</taxon>
        <taxon>Bacillati</taxon>
        <taxon>Actinomycetota</taxon>
        <taxon>Actinomycetes</taxon>
        <taxon>Jatrophihabitantales</taxon>
        <taxon>Jatrophihabitantaceae</taxon>
        <taxon>Jatrophihabitans</taxon>
    </lineage>
</organism>
<proteinExistence type="predicted"/>
<dbReference type="FunFam" id="3.90.700.10:FF:000005">
    <property type="entry name" value="Succinate dehydrogenase flavoprotein subunit"/>
    <property type="match status" value="1"/>
</dbReference>
<evidence type="ECO:0000259" key="6">
    <source>
        <dbReference type="Pfam" id="PF00890"/>
    </source>
</evidence>
<protein>
    <submittedName>
        <fullName evidence="8">Succinate dehydrogenase subunit A</fullName>
    </submittedName>
</protein>